<keyword evidence="2 4" id="KW-0853">WD repeat</keyword>
<dbReference type="Pfam" id="PF24807">
    <property type="entry name" value="WD40_CDC20-Fz"/>
    <property type="match status" value="1"/>
</dbReference>
<accession>A0AAD1UCA4</accession>
<evidence type="ECO:0000256" key="2">
    <source>
        <dbReference type="ARBA" id="ARBA00022574"/>
    </source>
</evidence>
<dbReference type="GO" id="GO:0005680">
    <property type="term" value="C:anaphase-promoting complex"/>
    <property type="evidence" value="ECO:0007669"/>
    <property type="project" value="TreeGrafter"/>
</dbReference>
<keyword evidence="8" id="KW-1185">Reference proteome</keyword>
<evidence type="ECO:0000259" key="6">
    <source>
        <dbReference type="Pfam" id="PF24807"/>
    </source>
</evidence>
<feature type="region of interest" description="Disordered" evidence="5">
    <location>
        <begin position="68"/>
        <end position="87"/>
    </location>
</feature>
<feature type="repeat" description="WD" evidence="4">
    <location>
        <begin position="303"/>
        <end position="335"/>
    </location>
</feature>
<dbReference type="SUPFAM" id="SSF50978">
    <property type="entry name" value="WD40 repeat-like"/>
    <property type="match status" value="1"/>
</dbReference>
<dbReference type="PANTHER" id="PTHR19918">
    <property type="entry name" value="CELL DIVISION CYCLE 20 CDC20 FIZZY -RELATED"/>
    <property type="match status" value="1"/>
</dbReference>
<gene>
    <name evidence="7" type="ORF">ECRASSUSDP1_LOCUS7450</name>
</gene>
<evidence type="ECO:0000313" key="8">
    <source>
        <dbReference type="Proteomes" id="UP001295684"/>
    </source>
</evidence>
<keyword evidence="3" id="KW-0677">Repeat</keyword>
<dbReference type="InterPro" id="IPR001680">
    <property type="entry name" value="WD40_rpt"/>
</dbReference>
<name>A0AAD1UCA4_EUPCR</name>
<dbReference type="Proteomes" id="UP001295684">
    <property type="component" value="Unassembled WGS sequence"/>
</dbReference>
<dbReference type="GO" id="GO:0031145">
    <property type="term" value="P:anaphase-promoting complex-dependent catabolic process"/>
    <property type="evidence" value="ECO:0007669"/>
    <property type="project" value="TreeGrafter"/>
</dbReference>
<comment type="similarity">
    <text evidence="1">Belongs to the WD repeat CDC20/Fizzy family.</text>
</comment>
<feature type="repeat" description="WD" evidence="4">
    <location>
        <begin position="440"/>
        <end position="473"/>
    </location>
</feature>
<dbReference type="SMART" id="SM00320">
    <property type="entry name" value="WD40"/>
    <property type="match status" value="6"/>
</dbReference>
<dbReference type="PROSITE" id="PS50082">
    <property type="entry name" value="WD_REPEATS_2"/>
    <property type="match status" value="2"/>
</dbReference>
<evidence type="ECO:0000256" key="4">
    <source>
        <dbReference type="PROSITE-ProRule" id="PRU00221"/>
    </source>
</evidence>
<reference evidence="7" key="1">
    <citation type="submission" date="2023-07" db="EMBL/GenBank/DDBJ databases">
        <authorList>
            <consortium name="AG Swart"/>
            <person name="Singh M."/>
            <person name="Singh A."/>
            <person name="Seah K."/>
            <person name="Emmerich C."/>
        </authorList>
    </citation>
    <scope>NUCLEOTIDE SEQUENCE</scope>
    <source>
        <strain evidence="7">DP1</strain>
    </source>
</reference>
<organism evidence="7 8">
    <name type="scientific">Euplotes crassus</name>
    <dbReference type="NCBI Taxonomy" id="5936"/>
    <lineage>
        <taxon>Eukaryota</taxon>
        <taxon>Sar</taxon>
        <taxon>Alveolata</taxon>
        <taxon>Ciliophora</taxon>
        <taxon>Intramacronucleata</taxon>
        <taxon>Spirotrichea</taxon>
        <taxon>Hypotrichia</taxon>
        <taxon>Euplotida</taxon>
        <taxon>Euplotidae</taxon>
        <taxon>Moneuplotes</taxon>
    </lineage>
</organism>
<proteinExistence type="inferred from homology"/>
<evidence type="ECO:0000256" key="3">
    <source>
        <dbReference type="ARBA" id="ARBA00022737"/>
    </source>
</evidence>
<dbReference type="Gene3D" id="2.130.10.10">
    <property type="entry name" value="YVTN repeat-like/Quinoprotein amine dehydrogenase"/>
    <property type="match status" value="1"/>
</dbReference>
<dbReference type="InterPro" id="IPR056150">
    <property type="entry name" value="WD40_CDC20-Fz"/>
</dbReference>
<feature type="domain" description="CDC20/Fizzy WD40" evidence="6">
    <location>
        <begin position="168"/>
        <end position="471"/>
    </location>
</feature>
<evidence type="ECO:0000256" key="1">
    <source>
        <dbReference type="ARBA" id="ARBA00006445"/>
    </source>
</evidence>
<dbReference type="InterPro" id="IPR015943">
    <property type="entry name" value="WD40/YVTN_repeat-like_dom_sf"/>
</dbReference>
<protein>
    <recommendedName>
        <fullName evidence="6">CDC20/Fizzy WD40 domain-containing protein</fullName>
    </recommendedName>
</protein>
<evidence type="ECO:0000313" key="7">
    <source>
        <dbReference type="EMBL" id="CAI2366179.1"/>
    </source>
</evidence>
<dbReference type="AlphaFoldDB" id="A0AAD1UCA4"/>
<dbReference type="InterPro" id="IPR033010">
    <property type="entry name" value="Cdc20/Fizzy"/>
</dbReference>
<evidence type="ECO:0000256" key="5">
    <source>
        <dbReference type="SAM" id="MobiDB-lite"/>
    </source>
</evidence>
<dbReference type="GO" id="GO:1905786">
    <property type="term" value="P:positive regulation of anaphase-promoting complex-dependent catabolic process"/>
    <property type="evidence" value="ECO:0007669"/>
    <property type="project" value="TreeGrafter"/>
</dbReference>
<dbReference type="EMBL" id="CAMPGE010007258">
    <property type="protein sequence ID" value="CAI2366179.1"/>
    <property type="molecule type" value="Genomic_DNA"/>
</dbReference>
<dbReference type="PROSITE" id="PS50294">
    <property type="entry name" value="WD_REPEATS_REGION"/>
    <property type="match status" value="2"/>
</dbReference>
<comment type="caution">
    <text evidence="7">The sequence shown here is derived from an EMBL/GenBank/DDBJ whole genome shotgun (WGS) entry which is preliminary data.</text>
</comment>
<sequence length="506" mass="57487">MKDRFISKRDASTPASEKWMELADDRRYNLRHKRAQKGTPNTTDDINFSNISKRIRKIGFHWDEDSNVDVEESEDAAQSSEEEKTEKCVSQTPYYNNILYSLMLDDEFTDVAQLYQENPTYCGKKLMNMADKKSKKKPLECSYHRGTVKFGYECGKIWNVPKSAYKVLDAPSLKDDYYIDILKWGNQGYIAVALGSCCHLWDSITGKVINSIKVDDDEDNVPITSVCWTNDGKDLAIASKDGYVRIYDLNKEIIKKTICLYLEANRSRIGCLSWSSHSLAIGTQDYNIYLSDPRMELSTYRILKSHEQEITGVKWSPDGCNLASGGNDNKLKIWSTIYPKKPIYTHEDHQAAVKAIAWSPFKHGMLASGGGIQDGNILFWNTKNGKCIDKIAAKTQICSLEYSQKAGALVSSHGHGEPGHETQNSLVLWDYKTLNRTAVIKAHKTRALYMTLNPDQDVAVTGSIDETLKFWQICPNMKNSKLGCDKRRNTISYKDPTNFVKSELYR</sequence>
<dbReference type="InterPro" id="IPR036322">
    <property type="entry name" value="WD40_repeat_dom_sf"/>
</dbReference>
<dbReference type="GO" id="GO:1990757">
    <property type="term" value="F:ubiquitin ligase activator activity"/>
    <property type="evidence" value="ECO:0007669"/>
    <property type="project" value="TreeGrafter"/>
</dbReference>
<dbReference type="GO" id="GO:0010997">
    <property type="term" value="F:anaphase-promoting complex binding"/>
    <property type="evidence" value="ECO:0007669"/>
    <property type="project" value="InterPro"/>
</dbReference>